<dbReference type="InterPro" id="IPR006311">
    <property type="entry name" value="TAT_signal"/>
</dbReference>
<evidence type="ECO:0000313" key="2">
    <source>
        <dbReference type="Proteomes" id="UP001595420"/>
    </source>
</evidence>
<dbReference type="PROSITE" id="PS51318">
    <property type="entry name" value="TAT"/>
    <property type="match status" value="1"/>
</dbReference>
<reference evidence="2" key="1">
    <citation type="journal article" date="2019" name="Int. J. Syst. Evol. Microbiol.">
        <title>The Global Catalogue of Microorganisms (GCM) 10K type strain sequencing project: providing services to taxonomists for standard genome sequencing and annotation.</title>
        <authorList>
            <consortium name="The Broad Institute Genomics Platform"/>
            <consortium name="The Broad Institute Genome Sequencing Center for Infectious Disease"/>
            <person name="Wu L."/>
            <person name="Ma J."/>
        </authorList>
    </citation>
    <scope>NUCLEOTIDE SEQUENCE [LARGE SCALE GENOMIC DNA]</scope>
    <source>
        <strain evidence="2">CGMCC 1.16855</strain>
    </source>
</reference>
<name>A0ABV7C2E2_9PROT</name>
<gene>
    <name evidence="1" type="ORF">ACFOD3_23570</name>
</gene>
<organism evidence="1 2">
    <name type="scientific">Falsiroseomonas tokyonensis</name>
    <dbReference type="NCBI Taxonomy" id="430521"/>
    <lineage>
        <taxon>Bacteria</taxon>
        <taxon>Pseudomonadati</taxon>
        <taxon>Pseudomonadota</taxon>
        <taxon>Alphaproteobacteria</taxon>
        <taxon>Acetobacterales</taxon>
        <taxon>Roseomonadaceae</taxon>
        <taxon>Falsiroseomonas</taxon>
    </lineage>
</organism>
<accession>A0ABV7C2E2</accession>
<comment type="caution">
    <text evidence="1">The sequence shown here is derived from an EMBL/GenBank/DDBJ whole genome shotgun (WGS) entry which is preliminary data.</text>
</comment>
<evidence type="ECO:0000313" key="1">
    <source>
        <dbReference type="EMBL" id="MFC3002898.1"/>
    </source>
</evidence>
<proteinExistence type="predicted"/>
<dbReference type="EMBL" id="JBHRSB010000008">
    <property type="protein sequence ID" value="MFC3002898.1"/>
    <property type="molecule type" value="Genomic_DNA"/>
</dbReference>
<keyword evidence="2" id="KW-1185">Reference proteome</keyword>
<sequence length="145" mass="15572">MPALSRRGAMTAAMGVTASVVMPPVPPVSGALLPAAPDPDARLLHLCAAHMGVDQAIDALQEPWMDHPGGTPKDVCAEIDRLAEVSWSYRRRIAQHQAHTLSGLQAKARIVKRYSNADSRGEMDPDSDEAIAFSLARDLLRLPDA</sequence>
<protein>
    <submittedName>
        <fullName evidence="1">Uncharacterized protein</fullName>
    </submittedName>
</protein>
<dbReference type="Proteomes" id="UP001595420">
    <property type="component" value="Unassembled WGS sequence"/>
</dbReference>
<dbReference type="RefSeq" id="WP_216839139.1">
    <property type="nucleotide sequence ID" value="NZ_JAFNJS010000008.1"/>
</dbReference>